<gene>
    <name evidence="1" type="ORF">IQ276_36305</name>
</gene>
<dbReference type="AlphaFoldDB" id="A0A8J7DK12"/>
<organism evidence="1 2">
    <name type="scientific">Desmonostoc muscorum LEGE 12446</name>
    <dbReference type="NCBI Taxonomy" id="1828758"/>
    <lineage>
        <taxon>Bacteria</taxon>
        <taxon>Bacillati</taxon>
        <taxon>Cyanobacteriota</taxon>
        <taxon>Cyanophyceae</taxon>
        <taxon>Nostocales</taxon>
        <taxon>Nostocaceae</taxon>
        <taxon>Desmonostoc</taxon>
    </lineage>
</organism>
<dbReference type="RefSeq" id="WP_193925425.1">
    <property type="nucleotide sequence ID" value="NZ_JADEXS020000001.1"/>
</dbReference>
<keyword evidence="2" id="KW-1185">Reference proteome</keyword>
<evidence type="ECO:0000313" key="2">
    <source>
        <dbReference type="Proteomes" id="UP000622533"/>
    </source>
</evidence>
<proteinExistence type="predicted"/>
<dbReference type="EMBL" id="JADEXS010001013">
    <property type="protein sequence ID" value="MBE9027689.1"/>
    <property type="molecule type" value="Genomic_DNA"/>
</dbReference>
<dbReference type="Proteomes" id="UP000622533">
    <property type="component" value="Unassembled WGS sequence"/>
</dbReference>
<sequence>MKRQDRNIASVIQSARDVTADIASAIAFSKILDISKSLLLRQRKNDW</sequence>
<reference evidence="1" key="1">
    <citation type="submission" date="2020-10" db="EMBL/GenBank/DDBJ databases">
        <authorList>
            <person name="Castelo-Branco R."/>
            <person name="Eusebio N."/>
            <person name="Adriana R."/>
            <person name="Vieira A."/>
            <person name="Brugerolle De Fraissinette N."/>
            <person name="Rezende De Castro R."/>
            <person name="Schneider M.P."/>
            <person name="Vasconcelos V."/>
            <person name="Leao P.N."/>
        </authorList>
    </citation>
    <scope>NUCLEOTIDE SEQUENCE</scope>
    <source>
        <strain evidence="1">LEGE 12446</strain>
    </source>
</reference>
<comment type="caution">
    <text evidence="1">The sequence shown here is derived from an EMBL/GenBank/DDBJ whole genome shotgun (WGS) entry which is preliminary data.</text>
</comment>
<evidence type="ECO:0000313" key="1">
    <source>
        <dbReference type="EMBL" id="MBE9027689.1"/>
    </source>
</evidence>
<name>A0A8J7DK12_DESMC</name>
<protein>
    <submittedName>
        <fullName evidence="1">Uncharacterized protein</fullName>
    </submittedName>
</protein>
<accession>A0A8J7DK12</accession>